<feature type="transmembrane region" description="Helical" evidence="1">
    <location>
        <begin position="298"/>
        <end position="319"/>
    </location>
</feature>
<evidence type="ECO:0000313" key="3">
    <source>
        <dbReference type="Proteomes" id="UP000029060"/>
    </source>
</evidence>
<feature type="transmembrane region" description="Helical" evidence="1">
    <location>
        <begin position="29"/>
        <end position="50"/>
    </location>
</feature>
<gene>
    <name evidence="2" type="ORF">BMERY_0850</name>
</gene>
<sequence length="441" mass="47904">MIIWVMGLLLIASFICFVIYAMKGGNLTIGFFILTIVWTLVYFLGVPFGIGKPFNVIEETFAQPALTYGSTIIQIICGAWFGRVLVDTGIAASISYRTAKVGEKSPVLATICTALVTCLIFTSAYGVGSAIAIGVILFPILGRLGVPKRVAVPVFTLSIGAAMWINSVLFVQFAAFYQDYKSPDGQVIEWGGHYLRFGIAAMIVQMIGVIVFILINAKAIKNGKPYEVGDPDERNVEIPQVPIWTYLRPVVPVALSIIFQWDAVPALFLASIIAFLGTGHMKTYKGFVNILNSTAKTAIGDIGSLIIMLLVLRFFQHAAVTVMADFGPALTSVVPNNEMILAIAVCILAPLALFRGPLELYGAGSAVISILMGMGVFNAWFLFALLVVPSMTCISSCVTQSWNMWAVEYNELEPKTFLKNGVPVYWLCTFPIMGLASLLLF</sequence>
<feature type="transmembrane region" description="Helical" evidence="1">
    <location>
        <begin position="339"/>
        <end position="358"/>
    </location>
</feature>
<dbReference type="OrthoDB" id="1661999at2"/>
<dbReference type="EMBL" id="JGZC01000006">
    <property type="protein sequence ID" value="KFI70358.1"/>
    <property type="molecule type" value="Genomic_DNA"/>
</dbReference>
<dbReference type="RefSeq" id="WP_033523925.1">
    <property type="nucleotide sequence ID" value="NZ_JGZC01000006.1"/>
</dbReference>
<feature type="transmembrane region" description="Helical" evidence="1">
    <location>
        <begin position="150"/>
        <end position="173"/>
    </location>
</feature>
<feature type="transmembrane region" description="Helical" evidence="1">
    <location>
        <begin position="253"/>
        <end position="277"/>
    </location>
</feature>
<evidence type="ECO:0000313" key="2">
    <source>
        <dbReference type="EMBL" id="KFI70358.1"/>
    </source>
</evidence>
<dbReference type="AlphaFoldDB" id="A0A087BH58"/>
<proteinExistence type="predicted"/>
<feature type="transmembrane region" description="Helical" evidence="1">
    <location>
        <begin position="422"/>
        <end position="440"/>
    </location>
</feature>
<protein>
    <submittedName>
        <fullName evidence="2">UIT8 family protein</fullName>
    </submittedName>
</protein>
<keyword evidence="3" id="KW-1185">Reference proteome</keyword>
<feature type="transmembrane region" description="Helical" evidence="1">
    <location>
        <begin position="6"/>
        <end position="22"/>
    </location>
</feature>
<name>A0A087BH58_9BIFI</name>
<keyword evidence="1" id="KW-1133">Transmembrane helix</keyword>
<organism evidence="2 3">
    <name type="scientific">Bifidobacterium merycicum</name>
    <dbReference type="NCBI Taxonomy" id="78345"/>
    <lineage>
        <taxon>Bacteria</taxon>
        <taxon>Bacillati</taxon>
        <taxon>Actinomycetota</taxon>
        <taxon>Actinomycetes</taxon>
        <taxon>Bifidobacteriales</taxon>
        <taxon>Bifidobacteriaceae</taxon>
        <taxon>Bifidobacterium</taxon>
    </lineage>
</organism>
<dbReference type="Proteomes" id="UP000029060">
    <property type="component" value="Unassembled WGS sequence"/>
</dbReference>
<keyword evidence="1" id="KW-0812">Transmembrane</keyword>
<accession>A0A087BH58</accession>
<keyword evidence="1" id="KW-0472">Membrane</keyword>
<reference evidence="2 3" key="1">
    <citation type="submission" date="2014-03" db="EMBL/GenBank/DDBJ databases">
        <title>Genomics of Bifidobacteria.</title>
        <authorList>
            <person name="Ventura M."/>
            <person name="Milani C."/>
            <person name="Lugli G.A."/>
        </authorList>
    </citation>
    <scope>NUCLEOTIDE SEQUENCE [LARGE SCALE GENOMIC DNA]</scope>
    <source>
        <strain evidence="2 3">LMG 11341</strain>
    </source>
</reference>
<feature type="transmembrane region" description="Helical" evidence="1">
    <location>
        <begin position="107"/>
        <end position="138"/>
    </location>
</feature>
<feature type="transmembrane region" description="Helical" evidence="1">
    <location>
        <begin position="65"/>
        <end position="86"/>
    </location>
</feature>
<feature type="transmembrane region" description="Helical" evidence="1">
    <location>
        <begin position="194"/>
        <end position="215"/>
    </location>
</feature>
<dbReference type="STRING" id="78345.BMERY_0850"/>
<comment type="caution">
    <text evidence="2">The sequence shown here is derived from an EMBL/GenBank/DDBJ whole genome shotgun (WGS) entry which is preliminary data.</text>
</comment>
<dbReference type="eggNOG" id="COG3069">
    <property type="taxonomic scope" value="Bacteria"/>
</dbReference>
<evidence type="ECO:0000256" key="1">
    <source>
        <dbReference type="SAM" id="Phobius"/>
    </source>
</evidence>